<proteinExistence type="predicted"/>
<name>A0ABX4CTZ3_9FLAO</name>
<evidence type="ECO:0000313" key="3">
    <source>
        <dbReference type="Proteomes" id="UP000198381"/>
    </source>
</evidence>
<dbReference type="Gene3D" id="1.10.30.50">
    <property type="match status" value="1"/>
</dbReference>
<comment type="caution">
    <text evidence="2">The sequence shown here is derived from an EMBL/GenBank/DDBJ whole genome shotgun (WGS) entry which is preliminary data.</text>
</comment>
<dbReference type="InterPro" id="IPR002711">
    <property type="entry name" value="HNH"/>
</dbReference>
<dbReference type="Proteomes" id="UP000198381">
    <property type="component" value="Unassembled WGS sequence"/>
</dbReference>
<evidence type="ECO:0000313" key="2">
    <source>
        <dbReference type="EMBL" id="OXB07326.1"/>
    </source>
</evidence>
<keyword evidence="3" id="KW-1185">Reference proteome</keyword>
<accession>A0ABX4CTZ3</accession>
<dbReference type="CDD" id="cd00085">
    <property type="entry name" value="HNHc"/>
    <property type="match status" value="1"/>
</dbReference>
<sequence>MIKLTKEAEPVILTTNKMDWTTQLLNHIVLGTKIPKSLENNYNKKEIKDSLRKESHSKCMYCESMISHITFEHIEHIKPKAKDKFPQFTFEYFNLGLSCPKCNMNKSDTYDNLTPFIDPYNDDPKNHFEAIGAFLWAKSGDIRAKITEIEIDLNRPELLEIRGERMRTIRTLIDNFNTTPVGVLKDALKKEIDKEIDQNKPYSFCARKLVDMLCI</sequence>
<dbReference type="InterPro" id="IPR003615">
    <property type="entry name" value="HNH_nuc"/>
</dbReference>
<protein>
    <recommendedName>
        <fullName evidence="1">HNH domain-containing protein</fullName>
    </recommendedName>
</protein>
<reference evidence="2 3" key="1">
    <citation type="submission" date="2016-11" db="EMBL/GenBank/DDBJ databases">
        <title>Whole genomes of Flavobacteriaceae.</title>
        <authorList>
            <person name="Stine C."/>
            <person name="Li C."/>
            <person name="Tadesse D."/>
        </authorList>
    </citation>
    <scope>NUCLEOTIDE SEQUENCE [LARGE SCALE GENOMIC DNA]</scope>
    <source>
        <strain evidence="2 3">CCUG 60112</strain>
    </source>
</reference>
<evidence type="ECO:0000259" key="1">
    <source>
        <dbReference type="Pfam" id="PF01844"/>
    </source>
</evidence>
<dbReference type="Pfam" id="PF01844">
    <property type="entry name" value="HNH"/>
    <property type="match status" value="1"/>
</dbReference>
<organism evidence="2 3">
    <name type="scientific">Flavobacterium plurextorum</name>
    <dbReference type="NCBI Taxonomy" id="1114867"/>
    <lineage>
        <taxon>Bacteria</taxon>
        <taxon>Pseudomonadati</taxon>
        <taxon>Bacteroidota</taxon>
        <taxon>Flavobacteriia</taxon>
        <taxon>Flavobacteriales</taxon>
        <taxon>Flavobacteriaceae</taxon>
        <taxon>Flavobacterium</taxon>
    </lineage>
</organism>
<gene>
    <name evidence="2" type="ORF">B0A81_11280</name>
</gene>
<dbReference type="EMBL" id="MUHD01000020">
    <property type="protein sequence ID" value="OXB07326.1"/>
    <property type="molecule type" value="Genomic_DNA"/>
</dbReference>
<feature type="domain" description="HNH" evidence="1">
    <location>
        <begin position="59"/>
        <end position="108"/>
    </location>
</feature>